<reference evidence="3" key="1">
    <citation type="journal article" date="2019" name="Int. J. Syst. Evol. Microbiol.">
        <title>The Global Catalogue of Microorganisms (GCM) 10K type strain sequencing project: providing services to taxonomists for standard genome sequencing and annotation.</title>
        <authorList>
            <consortium name="The Broad Institute Genomics Platform"/>
            <consortium name="The Broad Institute Genome Sequencing Center for Infectious Disease"/>
            <person name="Wu L."/>
            <person name="Ma J."/>
        </authorList>
    </citation>
    <scope>NUCLEOTIDE SEQUENCE [LARGE SCALE GENOMIC DNA]</scope>
    <source>
        <strain evidence="3">JCM 4733</strain>
    </source>
</reference>
<keyword evidence="3" id="KW-1185">Reference proteome</keyword>
<protein>
    <recommendedName>
        <fullName evidence="4">Tetratricopeptide repeat protein</fullName>
    </recommendedName>
</protein>
<name>A0ABQ3D9C4_9ACTN</name>
<feature type="compositionally biased region" description="Basic and acidic residues" evidence="1">
    <location>
        <begin position="11"/>
        <end position="21"/>
    </location>
</feature>
<dbReference type="EMBL" id="BMVN01000050">
    <property type="protein sequence ID" value="GHA63774.1"/>
    <property type="molecule type" value="Genomic_DNA"/>
</dbReference>
<evidence type="ECO:0000313" key="2">
    <source>
        <dbReference type="EMBL" id="GHA63774.1"/>
    </source>
</evidence>
<evidence type="ECO:0008006" key="4">
    <source>
        <dbReference type="Google" id="ProtNLM"/>
    </source>
</evidence>
<evidence type="ECO:0000313" key="3">
    <source>
        <dbReference type="Proteomes" id="UP000653644"/>
    </source>
</evidence>
<dbReference type="Proteomes" id="UP000653644">
    <property type="component" value="Unassembled WGS sequence"/>
</dbReference>
<comment type="caution">
    <text evidence="2">The sequence shown here is derived from an EMBL/GenBank/DDBJ whole genome shotgun (WGS) entry which is preliminary data.</text>
</comment>
<proteinExistence type="predicted"/>
<accession>A0ABQ3D9C4</accession>
<gene>
    <name evidence="2" type="ORF">GCM10010345_79960</name>
</gene>
<organism evidence="2 3">
    <name type="scientific">Streptomyces canarius</name>
    <dbReference type="NCBI Taxonomy" id="285453"/>
    <lineage>
        <taxon>Bacteria</taxon>
        <taxon>Bacillati</taxon>
        <taxon>Actinomycetota</taxon>
        <taxon>Actinomycetes</taxon>
        <taxon>Kitasatosporales</taxon>
        <taxon>Streptomycetaceae</taxon>
        <taxon>Streptomyces</taxon>
    </lineage>
</organism>
<feature type="region of interest" description="Disordered" evidence="1">
    <location>
        <begin position="1"/>
        <end position="21"/>
    </location>
</feature>
<evidence type="ECO:0000256" key="1">
    <source>
        <dbReference type="SAM" id="MobiDB-lite"/>
    </source>
</evidence>
<sequence length="57" mass="6210">MLGNLASAQLERGETEQARESWTRAAGLFSALRVARASEARAKAEALRQPETRPSDP</sequence>